<sequence>MQHAGRRAEIERLDAVPRLRLEPRSDAVAAGALEALREAGRRVPEDVGIVGFDDSSWALRCDPPLSTIHQPAGELGRAAAKAVLAQLRGERIETPIMLDCPVVWRESA</sequence>
<dbReference type="Proteomes" id="UP001172731">
    <property type="component" value="Unassembled WGS sequence"/>
</dbReference>
<dbReference type="CDD" id="cd06267">
    <property type="entry name" value="PBP1_LacI_sugar_binding-like"/>
    <property type="match status" value="1"/>
</dbReference>
<dbReference type="PANTHER" id="PTHR30146">
    <property type="entry name" value="LACI-RELATED TRANSCRIPTIONAL REPRESSOR"/>
    <property type="match status" value="1"/>
</dbReference>
<evidence type="ECO:0000259" key="4">
    <source>
        <dbReference type="Pfam" id="PF13377"/>
    </source>
</evidence>
<keyword evidence="3" id="KW-0804">Transcription</keyword>
<gene>
    <name evidence="5" type="ORF">KZC48_13985</name>
</gene>
<feature type="domain" description="Transcriptional regulator LacI/GalR-like sensor" evidence="4">
    <location>
        <begin position="25"/>
        <end position="107"/>
    </location>
</feature>
<protein>
    <submittedName>
        <fullName evidence="5">Substrate-binding domain-containing protein</fullName>
    </submittedName>
</protein>
<dbReference type="InterPro" id="IPR028082">
    <property type="entry name" value="Peripla_BP_I"/>
</dbReference>
<dbReference type="PANTHER" id="PTHR30146:SF109">
    <property type="entry name" value="HTH-TYPE TRANSCRIPTIONAL REGULATOR GALS"/>
    <property type="match status" value="1"/>
</dbReference>
<evidence type="ECO:0000256" key="2">
    <source>
        <dbReference type="ARBA" id="ARBA00023125"/>
    </source>
</evidence>
<name>A0ABT8FW10_9MICO</name>
<keyword evidence="6" id="KW-1185">Reference proteome</keyword>
<comment type="caution">
    <text evidence="5">The sequence shown here is derived from an EMBL/GenBank/DDBJ whole genome shotgun (WGS) entry which is preliminary data.</text>
</comment>
<reference evidence="5" key="1">
    <citation type="submission" date="2021-06" db="EMBL/GenBank/DDBJ databases">
        <title>Genome-based taxonomic framework of Microbacterium strains isolated from marine environment, the description of four new species and reclassification of four preexisting species.</title>
        <authorList>
            <person name="Lee S.D."/>
            <person name="Kim S.-M."/>
            <person name="Byeon Y.-S."/>
            <person name="Yang H.L."/>
            <person name="Kim I.S."/>
        </authorList>
    </citation>
    <scope>NUCLEOTIDE SEQUENCE</scope>
    <source>
        <strain evidence="5">KACC 20510</strain>
    </source>
</reference>
<dbReference type="EMBL" id="JAHWXI010000021">
    <property type="protein sequence ID" value="MDN4465494.1"/>
    <property type="molecule type" value="Genomic_DNA"/>
</dbReference>
<evidence type="ECO:0000256" key="1">
    <source>
        <dbReference type="ARBA" id="ARBA00023015"/>
    </source>
</evidence>
<evidence type="ECO:0000313" key="6">
    <source>
        <dbReference type="Proteomes" id="UP001172731"/>
    </source>
</evidence>
<evidence type="ECO:0000313" key="5">
    <source>
        <dbReference type="EMBL" id="MDN4465494.1"/>
    </source>
</evidence>
<dbReference type="InterPro" id="IPR046335">
    <property type="entry name" value="LacI/GalR-like_sensor"/>
</dbReference>
<dbReference type="Gene3D" id="3.40.50.2300">
    <property type="match status" value="2"/>
</dbReference>
<dbReference type="Pfam" id="PF13377">
    <property type="entry name" value="Peripla_BP_3"/>
    <property type="match status" value="1"/>
</dbReference>
<evidence type="ECO:0000256" key="3">
    <source>
        <dbReference type="ARBA" id="ARBA00023163"/>
    </source>
</evidence>
<dbReference type="SUPFAM" id="SSF53822">
    <property type="entry name" value="Periplasmic binding protein-like I"/>
    <property type="match status" value="1"/>
</dbReference>
<proteinExistence type="predicted"/>
<accession>A0ABT8FW10</accession>
<keyword evidence="1" id="KW-0805">Transcription regulation</keyword>
<keyword evidence="2" id="KW-0238">DNA-binding</keyword>
<organism evidence="5 6">
    <name type="scientific">Microbacterium aurantiacum</name>
    <dbReference type="NCBI Taxonomy" id="162393"/>
    <lineage>
        <taxon>Bacteria</taxon>
        <taxon>Bacillati</taxon>
        <taxon>Actinomycetota</taxon>
        <taxon>Actinomycetes</taxon>
        <taxon>Micrococcales</taxon>
        <taxon>Microbacteriaceae</taxon>
        <taxon>Microbacterium</taxon>
    </lineage>
</organism>
<dbReference type="RefSeq" id="WP_344687724.1">
    <property type="nucleotide sequence ID" value="NZ_BAAAUQ010000020.1"/>
</dbReference>